<dbReference type="EMBL" id="JAWHQM010000128">
    <property type="protein sequence ID" value="KAK5637533.1"/>
    <property type="molecule type" value="Genomic_DNA"/>
</dbReference>
<organism evidence="2 3">
    <name type="scientific">Xylaria bambusicola</name>
    <dbReference type="NCBI Taxonomy" id="326684"/>
    <lineage>
        <taxon>Eukaryota</taxon>
        <taxon>Fungi</taxon>
        <taxon>Dikarya</taxon>
        <taxon>Ascomycota</taxon>
        <taxon>Pezizomycotina</taxon>
        <taxon>Sordariomycetes</taxon>
        <taxon>Xylariomycetidae</taxon>
        <taxon>Xylariales</taxon>
        <taxon>Xylariaceae</taxon>
        <taxon>Xylaria</taxon>
    </lineage>
</organism>
<keyword evidence="1" id="KW-1133">Transmembrane helix</keyword>
<name>A0AAN7V0K3_9PEZI</name>
<comment type="caution">
    <text evidence="2">The sequence shown here is derived from an EMBL/GenBank/DDBJ whole genome shotgun (WGS) entry which is preliminary data.</text>
</comment>
<proteinExistence type="predicted"/>
<sequence length="227" mass="23612">MPPQAISTIPTFLASRLWFMRGRLTSIGFLPSYFLLPKPSSPELPSPKTKTSRGTVGTGLSTTFLLRLFNATCLRQPVGPSVVAATRAFFTGLGSLGSAEPSGCSSSSSSSSIGRFPLLFLAGFSADLDLAAVVFFVVVFFVLAAAEDFFAAVSFFTAAVVGFDADFAAAFEVDFDVADALVVVALAFVAVADFVALAGALFATSVAATGFFARGAMMVFGTRCVKV</sequence>
<evidence type="ECO:0000313" key="3">
    <source>
        <dbReference type="Proteomes" id="UP001305414"/>
    </source>
</evidence>
<keyword evidence="1" id="KW-0812">Transmembrane</keyword>
<accession>A0AAN7V0K3</accession>
<feature type="transmembrane region" description="Helical" evidence="1">
    <location>
        <begin position="118"/>
        <end position="143"/>
    </location>
</feature>
<dbReference type="Proteomes" id="UP001305414">
    <property type="component" value="Unassembled WGS sequence"/>
</dbReference>
<dbReference type="AlphaFoldDB" id="A0AAN7V0K3"/>
<keyword evidence="1" id="KW-0472">Membrane</keyword>
<feature type="transmembrane region" description="Helical" evidence="1">
    <location>
        <begin position="149"/>
        <end position="168"/>
    </location>
</feature>
<feature type="transmembrane region" description="Helical" evidence="1">
    <location>
        <begin position="180"/>
        <end position="213"/>
    </location>
</feature>
<keyword evidence="3" id="KW-1185">Reference proteome</keyword>
<evidence type="ECO:0000313" key="2">
    <source>
        <dbReference type="EMBL" id="KAK5637533.1"/>
    </source>
</evidence>
<reference evidence="2 3" key="1">
    <citation type="submission" date="2023-10" db="EMBL/GenBank/DDBJ databases">
        <title>Draft genome sequence of Xylaria bambusicola isolate GMP-LS, the root and basal stem rot pathogen of sugarcane in Indonesia.</title>
        <authorList>
            <person name="Selvaraj P."/>
            <person name="Muralishankar V."/>
            <person name="Muruganantham S."/>
            <person name="Sp S."/>
            <person name="Haryani S."/>
            <person name="Lau K.J.X."/>
            <person name="Naqvi N.I."/>
        </authorList>
    </citation>
    <scope>NUCLEOTIDE SEQUENCE [LARGE SCALE GENOMIC DNA]</scope>
    <source>
        <strain evidence="2">GMP-LS</strain>
    </source>
</reference>
<gene>
    <name evidence="2" type="ORF">RRF57_013248</name>
</gene>
<evidence type="ECO:0000256" key="1">
    <source>
        <dbReference type="SAM" id="Phobius"/>
    </source>
</evidence>
<protein>
    <submittedName>
        <fullName evidence="2">Uncharacterized protein</fullName>
    </submittedName>
</protein>